<dbReference type="EnsemblPlants" id="AET2Gv21200300.1">
    <property type="protein sequence ID" value="AET2Gv21200300.1"/>
    <property type="gene ID" value="AET2Gv21200300"/>
</dbReference>
<reference evidence="3" key="4">
    <citation type="submission" date="2019-03" db="UniProtKB">
        <authorList>
            <consortium name="EnsemblPlants"/>
        </authorList>
    </citation>
    <scope>IDENTIFICATION</scope>
</reference>
<feature type="region of interest" description="Disordered" evidence="1">
    <location>
        <begin position="1"/>
        <end position="23"/>
    </location>
</feature>
<reference evidence="4" key="2">
    <citation type="journal article" date="2017" name="Nat. Plants">
        <title>The Aegilops tauschii genome reveals multiple impacts of transposons.</title>
        <authorList>
            <person name="Zhao G."/>
            <person name="Zou C."/>
            <person name="Li K."/>
            <person name="Wang K."/>
            <person name="Li T."/>
            <person name="Gao L."/>
            <person name="Zhang X."/>
            <person name="Wang H."/>
            <person name="Yang Z."/>
            <person name="Liu X."/>
            <person name="Jiang W."/>
            <person name="Mao L."/>
            <person name="Kong X."/>
            <person name="Jiao Y."/>
            <person name="Jia J."/>
        </authorList>
    </citation>
    <scope>NUCLEOTIDE SEQUENCE [LARGE SCALE GENOMIC DNA]</scope>
    <source>
        <strain evidence="4">cv. AL8/78</strain>
    </source>
</reference>
<evidence type="ECO:0000313" key="3">
    <source>
        <dbReference type="EnsemblPlants" id="AET2Gv21200300.1"/>
    </source>
</evidence>
<feature type="compositionally biased region" description="Polar residues" evidence="1">
    <location>
        <begin position="1"/>
        <end position="17"/>
    </location>
</feature>
<dbReference type="Gramene" id="AET2Gv21200300.1">
    <property type="protein sequence ID" value="AET2Gv21200300.1"/>
    <property type="gene ID" value="AET2Gv21200300"/>
</dbReference>
<keyword evidence="2" id="KW-0472">Membrane</keyword>
<accession>A0A453DDK2</accession>
<name>A0A453DDK2_AEGTS</name>
<protein>
    <recommendedName>
        <fullName evidence="5">Invertebrate defensins family profile domain-containing protein</fullName>
    </recommendedName>
</protein>
<keyword evidence="2" id="KW-0812">Transmembrane</keyword>
<reference evidence="4" key="1">
    <citation type="journal article" date="2014" name="Science">
        <title>Ancient hybridizations among the ancestral genomes of bread wheat.</title>
        <authorList>
            <consortium name="International Wheat Genome Sequencing Consortium,"/>
            <person name="Marcussen T."/>
            <person name="Sandve S.R."/>
            <person name="Heier L."/>
            <person name="Spannagl M."/>
            <person name="Pfeifer M."/>
            <person name="Jakobsen K.S."/>
            <person name="Wulff B.B."/>
            <person name="Steuernagel B."/>
            <person name="Mayer K.F."/>
            <person name="Olsen O.A."/>
        </authorList>
    </citation>
    <scope>NUCLEOTIDE SEQUENCE [LARGE SCALE GENOMIC DNA]</scope>
    <source>
        <strain evidence="4">cv. AL8/78</strain>
    </source>
</reference>
<feature type="transmembrane region" description="Helical" evidence="2">
    <location>
        <begin position="33"/>
        <end position="53"/>
    </location>
</feature>
<reference evidence="3" key="3">
    <citation type="journal article" date="2017" name="Nature">
        <title>Genome sequence of the progenitor of the wheat D genome Aegilops tauschii.</title>
        <authorList>
            <person name="Luo M.C."/>
            <person name="Gu Y.Q."/>
            <person name="Puiu D."/>
            <person name="Wang H."/>
            <person name="Twardziok S.O."/>
            <person name="Deal K.R."/>
            <person name="Huo N."/>
            <person name="Zhu T."/>
            <person name="Wang L."/>
            <person name="Wang Y."/>
            <person name="McGuire P.E."/>
            <person name="Liu S."/>
            <person name="Long H."/>
            <person name="Ramasamy R.K."/>
            <person name="Rodriguez J.C."/>
            <person name="Van S.L."/>
            <person name="Yuan L."/>
            <person name="Wang Z."/>
            <person name="Xia Z."/>
            <person name="Xiao L."/>
            <person name="Anderson O.D."/>
            <person name="Ouyang S."/>
            <person name="Liang Y."/>
            <person name="Zimin A.V."/>
            <person name="Pertea G."/>
            <person name="Qi P."/>
            <person name="Bennetzen J.L."/>
            <person name="Dai X."/>
            <person name="Dawson M.W."/>
            <person name="Muller H.G."/>
            <person name="Kugler K."/>
            <person name="Rivarola-Duarte L."/>
            <person name="Spannagl M."/>
            <person name="Mayer K.F.X."/>
            <person name="Lu F.H."/>
            <person name="Bevan M.W."/>
            <person name="Leroy P."/>
            <person name="Li P."/>
            <person name="You F.M."/>
            <person name="Sun Q."/>
            <person name="Liu Z."/>
            <person name="Lyons E."/>
            <person name="Wicker T."/>
            <person name="Salzberg S.L."/>
            <person name="Devos K.M."/>
            <person name="Dvorak J."/>
        </authorList>
    </citation>
    <scope>NUCLEOTIDE SEQUENCE [LARGE SCALE GENOMIC DNA]</scope>
    <source>
        <strain evidence="3">cv. AL8/78</strain>
    </source>
</reference>
<evidence type="ECO:0000256" key="2">
    <source>
        <dbReference type="SAM" id="Phobius"/>
    </source>
</evidence>
<dbReference type="Proteomes" id="UP000015105">
    <property type="component" value="Chromosome 2D"/>
</dbReference>
<reference evidence="3" key="5">
    <citation type="journal article" date="2021" name="G3 (Bethesda)">
        <title>Aegilops tauschii genome assembly Aet v5.0 features greater sequence contiguity and improved annotation.</title>
        <authorList>
            <person name="Wang L."/>
            <person name="Zhu T."/>
            <person name="Rodriguez J.C."/>
            <person name="Deal K.R."/>
            <person name="Dubcovsky J."/>
            <person name="McGuire P.E."/>
            <person name="Lux T."/>
            <person name="Spannagl M."/>
            <person name="Mayer K.F.X."/>
            <person name="Baldrich P."/>
            <person name="Meyers B.C."/>
            <person name="Huo N."/>
            <person name="Gu Y.Q."/>
            <person name="Zhou H."/>
            <person name="Devos K.M."/>
            <person name="Bennetzen J.L."/>
            <person name="Unver T."/>
            <person name="Budak H."/>
            <person name="Gulick P.J."/>
            <person name="Galiba G."/>
            <person name="Kalapos B."/>
            <person name="Nelson D.R."/>
            <person name="Li P."/>
            <person name="You F.M."/>
            <person name="Luo M.C."/>
            <person name="Dvorak J."/>
        </authorList>
    </citation>
    <scope>NUCLEOTIDE SEQUENCE [LARGE SCALE GENOMIC DNA]</scope>
    <source>
        <strain evidence="3">cv. AL8/78</strain>
    </source>
</reference>
<organism evidence="3 4">
    <name type="scientific">Aegilops tauschii subsp. strangulata</name>
    <name type="common">Goatgrass</name>
    <dbReference type="NCBI Taxonomy" id="200361"/>
    <lineage>
        <taxon>Eukaryota</taxon>
        <taxon>Viridiplantae</taxon>
        <taxon>Streptophyta</taxon>
        <taxon>Embryophyta</taxon>
        <taxon>Tracheophyta</taxon>
        <taxon>Spermatophyta</taxon>
        <taxon>Magnoliopsida</taxon>
        <taxon>Liliopsida</taxon>
        <taxon>Poales</taxon>
        <taxon>Poaceae</taxon>
        <taxon>BOP clade</taxon>
        <taxon>Pooideae</taxon>
        <taxon>Triticodae</taxon>
        <taxon>Triticeae</taxon>
        <taxon>Triticinae</taxon>
        <taxon>Aegilops</taxon>
    </lineage>
</organism>
<dbReference type="AlphaFoldDB" id="A0A453DDK2"/>
<keyword evidence="2" id="KW-1133">Transmembrane helix</keyword>
<proteinExistence type="predicted"/>
<sequence>GLKQVGRNNSNKTNQPIHTRLREDSMVSGKKTMGVVALVTAMVVLQLVLAPTAMARTPKGMKHDELIQVVFGEGMVTRKIGCVETCFISGVCTYSATISGCYCDGGWCVADQ</sequence>
<evidence type="ECO:0000256" key="1">
    <source>
        <dbReference type="SAM" id="MobiDB-lite"/>
    </source>
</evidence>
<keyword evidence="4" id="KW-1185">Reference proteome</keyword>
<evidence type="ECO:0000313" key="4">
    <source>
        <dbReference type="Proteomes" id="UP000015105"/>
    </source>
</evidence>
<evidence type="ECO:0008006" key="5">
    <source>
        <dbReference type="Google" id="ProtNLM"/>
    </source>
</evidence>